<evidence type="ECO:0000256" key="1">
    <source>
        <dbReference type="SAM" id="Phobius"/>
    </source>
</evidence>
<keyword evidence="1" id="KW-0472">Membrane</keyword>
<dbReference type="RefSeq" id="WP_169946821.1">
    <property type="nucleotide sequence ID" value="NZ_CP053015.1"/>
</dbReference>
<dbReference type="Proteomes" id="UP000503018">
    <property type="component" value="Chromosome"/>
</dbReference>
<accession>A0A6M4AY72</accession>
<dbReference type="KEGG" id="slan:GV829_11560"/>
<evidence type="ECO:0000313" key="3">
    <source>
        <dbReference type="Proteomes" id="UP000503018"/>
    </source>
</evidence>
<gene>
    <name evidence="2" type="ORF">GV829_11560</name>
</gene>
<keyword evidence="3" id="KW-1185">Reference proteome</keyword>
<keyword evidence="1" id="KW-0812">Transmembrane</keyword>
<keyword evidence="1" id="KW-1133">Transmembrane helix</keyword>
<protein>
    <submittedName>
        <fullName evidence="2">Uncharacterized protein</fullName>
    </submittedName>
</protein>
<reference evidence="2 3" key="1">
    <citation type="submission" date="2020-01" db="EMBL/GenBank/DDBJ databases">
        <title>Sphingomonas sp. strain CSW-10.</title>
        <authorList>
            <person name="Chen W.-M."/>
        </authorList>
    </citation>
    <scope>NUCLEOTIDE SEQUENCE [LARGE SCALE GENOMIC DNA]</scope>
    <source>
        <strain evidence="2 3">CSW-10</strain>
    </source>
</reference>
<organism evidence="2 3">
    <name type="scientific">Sphingomonas lacunae</name>
    <dbReference type="NCBI Taxonomy" id="2698828"/>
    <lineage>
        <taxon>Bacteria</taxon>
        <taxon>Pseudomonadati</taxon>
        <taxon>Pseudomonadota</taxon>
        <taxon>Alphaproteobacteria</taxon>
        <taxon>Sphingomonadales</taxon>
        <taxon>Sphingomonadaceae</taxon>
        <taxon>Sphingomonas</taxon>
    </lineage>
</organism>
<feature type="transmembrane region" description="Helical" evidence="1">
    <location>
        <begin position="35"/>
        <end position="59"/>
    </location>
</feature>
<dbReference type="EMBL" id="CP053015">
    <property type="protein sequence ID" value="QJQ32999.1"/>
    <property type="molecule type" value="Genomic_DNA"/>
</dbReference>
<name>A0A6M4AY72_9SPHN</name>
<feature type="transmembrane region" description="Helical" evidence="1">
    <location>
        <begin position="71"/>
        <end position="92"/>
    </location>
</feature>
<sequence>MAMAVFAALVVGFGYGRWAGSRVRGGGLISAQSWLILMLSIAFPFAATLLAALIYDALFPSVDHCGTTDRHVLPILMTLATFPSIWFAAVVGSRRKAL</sequence>
<evidence type="ECO:0000313" key="2">
    <source>
        <dbReference type="EMBL" id="QJQ32999.1"/>
    </source>
</evidence>
<proteinExistence type="predicted"/>
<dbReference type="AlphaFoldDB" id="A0A6M4AY72"/>